<organism evidence="10 11">
    <name type="scientific">Diatrype stigma</name>
    <dbReference type="NCBI Taxonomy" id="117547"/>
    <lineage>
        <taxon>Eukaryota</taxon>
        <taxon>Fungi</taxon>
        <taxon>Dikarya</taxon>
        <taxon>Ascomycota</taxon>
        <taxon>Pezizomycotina</taxon>
        <taxon>Sordariomycetes</taxon>
        <taxon>Xylariomycetidae</taxon>
        <taxon>Xylariales</taxon>
        <taxon>Diatrypaceae</taxon>
        <taxon>Diatrype</taxon>
    </lineage>
</organism>
<dbReference type="GO" id="GO:0003887">
    <property type="term" value="F:DNA-directed DNA polymerase activity"/>
    <property type="evidence" value="ECO:0007669"/>
    <property type="project" value="UniProtKB-KW"/>
</dbReference>
<dbReference type="InterPro" id="IPR007185">
    <property type="entry name" value="DNA_pol_a/d/e_bsu"/>
</dbReference>
<dbReference type="Gene3D" id="3.60.21.60">
    <property type="match status" value="2"/>
</dbReference>
<evidence type="ECO:0000256" key="6">
    <source>
        <dbReference type="PIRNR" id="PIRNR018300"/>
    </source>
</evidence>
<dbReference type="GO" id="GO:0005658">
    <property type="term" value="C:alpha DNA polymerase:primase complex"/>
    <property type="evidence" value="ECO:0007669"/>
    <property type="project" value="TreeGrafter"/>
</dbReference>
<evidence type="ECO:0000256" key="1">
    <source>
        <dbReference type="ARBA" id="ARBA00004123"/>
    </source>
</evidence>
<protein>
    <recommendedName>
        <fullName evidence="3 6">DNA polymerase alpha subunit B</fullName>
    </recommendedName>
</protein>
<evidence type="ECO:0000256" key="5">
    <source>
        <dbReference type="ARBA" id="ARBA00023242"/>
    </source>
</evidence>
<dbReference type="FunFam" id="3.60.21.60:FF:000008">
    <property type="entry name" value="DNA polymerase alpha subunit B"/>
    <property type="match status" value="1"/>
</dbReference>
<evidence type="ECO:0000259" key="9">
    <source>
        <dbReference type="Pfam" id="PF22062"/>
    </source>
</evidence>
<sequence length="696" mass="74914">MAEADLQELNEKFATGNKDLEPDVVAELQSIMRMHSLSAQDLFFKWESYCIKMDMDEMRLSVDALRSLKQDIQDALERSNRSHHVHIKSEKRSGATPRTTVKNGGGDVFGMLDGLVPNTPGAGKLNKSAPKRKLVTPSVSRVKENIPSSSPDFKSLRIDNQLDSMNAIPATSFNDRANAGEVIECLNEHLAAAEPPIAPYAEPRIKLTASSDLKKLNYKTMAMKLSEASEILDDRIDEFAAIVREHHGFDDDALGSAASQSTTEVVAVGRIASDSPTPTEGSGAGRLNAASLVLETSRRTGAGRRVPLNLQKLNGRFQVFPGQIVALRGINTSGTEFVVHEILTIPLLPNAASAPSAIEAHRQRLRGGGGGASDPDAMDTDEESEPAPLNILFGAGPYCADDNLDFEPLHALCSVAADTGADMLVLAGPFIDVDHPLIATGDFDLPEEATESGGSSADPDTATLATLFRHLVTPALARLATANPAVTIVLVPSVRDAVARHAAWPQEALPKRDLGLQAKSAWARCVHAVGSPMTLNANECNLGLSAYDALWDLRQEELVGNRAPDPALFTRLARYLVEQRHYGPVFPPADRSRLPRVGTEEGVPLAGASLDTSFLKLGEMVKTRPDVMVVPSALPPFVRAVESVVVINPGHLSKRKGAGTYAHMTLHPPKLTEEARGAQFVAHEVAKRARVEIRRI</sequence>
<dbReference type="InterPro" id="IPR054300">
    <property type="entry name" value="OB_DPOA2"/>
</dbReference>
<reference evidence="10 11" key="1">
    <citation type="submission" date="2024-02" db="EMBL/GenBank/DDBJ databases">
        <title>De novo assembly and annotation of 12 fungi associated with fruit tree decline syndrome in Ontario, Canada.</title>
        <authorList>
            <person name="Sulman M."/>
            <person name="Ellouze W."/>
            <person name="Ilyukhin E."/>
        </authorList>
    </citation>
    <scope>NUCLEOTIDE SEQUENCE [LARGE SCALE GENOMIC DNA]</scope>
    <source>
        <strain evidence="10 11">M11/M66-122</strain>
    </source>
</reference>
<feature type="region of interest" description="Disordered" evidence="7">
    <location>
        <begin position="364"/>
        <end position="384"/>
    </location>
</feature>
<evidence type="ECO:0000313" key="10">
    <source>
        <dbReference type="EMBL" id="KAK7751678.1"/>
    </source>
</evidence>
<gene>
    <name evidence="10" type="primary">POL12</name>
    <name evidence="10" type="ORF">SLS62_006339</name>
</gene>
<evidence type="ECO:0000259" key="8">
    <source>
        <dbReference type="Pfam" id="PF04042"/>
    </source>
</evidence>
<keyword evidence="10" id="KW-0548">Nucleotidyltransferase</keyword>
<feature type="domain" description="DNA polymerase alpha/delta/epsilon subunit B" evidence="8">
    <location>
        <begin position="391"/>
        <end position="638"/>
    </location>
</feature>
<dbReference type="EMBL" id="JAKJXP020000046">
    <property type="protein sequence ID" value="KAK7751678.1"/>
    <property type="molecule type" value="Genomic_DNA"/>
</dbReference>
<keyword evidence="4 6" id="KW-0235">DNA replication</keyword>
<feature type="region of interest" description="Disordered" evidence="7">
    <location>
        <begin position="79"/>
        <end position="106"/>
    </location>
</feature>
<comment type="similarity">
    <text evidence="2 6">Belongs to the DNA polymerase alpha subunit B family.</text>
</comment>
<name>A0AAN9UPW7_9PEZI</name>
<dbReference type="GO" id="GO:0003677">
    <property type="term" value="F:DNA binding"/>
    <property type="evidence" value="ECO:0007669"/>
    <property type="project" value="InterPro"/>
</dbReference>
<dbReference type="GO" id="GO:0006270">
    <property type="term" value="P:DNA replication initiation"/>
    <property type="evidence" value="ECO:0007669"/>
    <property type="project" value="TreeGrafter"/>
</dbReference>
<dbReference type="InterPro" id="IPR016722">
    <property type="entry name" value="DNA_pol_alpha_bsu"/>
</dbReference>
<accession>A0AAN9UPW7</accession>
<evidence type="ECO:0000256" key="2">
    <source>
        <dbReference type="ARBA" id="ARBA00007299"/>
    </source>
</evidence>
<evidence type="ECO:0000256" key="4">
    <source>
        <dbReference type="ARBA" id="ARBA00022705"/>
    </source>
</evidence>
<dbReference type="Pfam" id="PF22062">
    <property type="entry name" value="OB_DPOA2"/>
    <property type="match status" value="1"/>
</dbReference>
<comment type="function">
    <text evidence="6">Accessory subunit of the DNA polymerase alpha complex (also known as the alpha DNA polymerase-primase complex) which plays an essential role in the initiation of DNA synthesis.</text>
</comment>
<dbReference type="PANTHER" id="PTHR23061:SF12">
    <property type="entry name" value="DNA POLYMERASE ALPHA SUBUNIT B"/>
    <property type="match status" value="1"/>
</dbReference>
<dbReference type="PANTHER" id="PTHR23061">
    <property type="entry name" value="DNA POLYMERASE 2 ALPHA 70 KDA SUBUNIT"/>
    <property type="match status" value="1"/>
</dbReference>
<proteinExistence type="inferred from homology"/>
<keyword evidence="5 6" id="KW-0539">Nucleus</keyword>
<dbReference type="AlphaFoldDB" id="A0AAN9UPW7"/>
<keyword evidence="10" id="KW-0239">DNA-directed DNA polymerase</keyword>
<dbReference type="Pfam" id="PF04042">
    <property type="entry name" value="DNA_pol_E_B"/>
    <property type="match status" value="1"/>
</dbReference>
<keyword evidence="11" id="KW-1185">Reference proteome</keyword>
<feature type="domain" description="DNA polymerase alpha subunit B OB" evidence="9">
    <location>
        <begin position="229"/>
        <end position="343"/>
    </location>
</feature>
<comment type="subcellular location">
    <subcellularLocation>
        <location evidence="1 6">Nucleus</location>
    </subcellularLocation>
</comment>
<evidence type="ECO:0000256" key="7">
    <source>
        <dbReference type="SAM" id="MobiDB-lite"/>
    </source>
</evidence>
<dbReference type="Proteomes" id="UP001320420">
    <property type="component" value="Unassembled WGS sequence"/>
</dbReference>
<feature type="region of interest" description="Disordered" evidence="7">
    <location>
        <begin position="119"/>
        <end position="138"/>
    </location>
</feature>
<keyword evidence="10" id="KW-0808">Transferase</keyword>
<evidence type="ECO:0000256" key="3">
    <source>
        <dbReference type="ARBA" id="ARBA00018596"/>
    </source>
</evidence>
<comment type="caution">
    <text evidence="10">The sequence shown here is derived from an EMBL/GenBank/DDBJ whole genome shotgun (WGS) entry which is preliminary data.</text>
</comment>
<evidence type="ECO:0000313" key="11">
    <source>
        <dbReference type="Proteomes" id="UP001320420"/>
    </source>
</evidence>
<dbReference type="PIRSF" id="PIRSF018300">
    <property type="entry name" value="DNA_pol_alph_2"/>
    <property type="match status" value="1"/>
</dbReference>